<comment type="subcellular location">
    <subcellularLocation>
        <location evidence="2 13">Cell membrane</location>
        <topology evidence="2 13">Multi-pass membrane protein</topology>
    </subcellularLocation>
</comment>
<protein>
    <recommendedName>
        <fullName evidence="13">Nickel/cobalt efflux system</fullName>
    </recommendedName>
</protein>
<evidence type="ECO:0000256" key="5">
    <source>
        <dbReference type="ARBA" id="ARBA00022475"/>
    </source>
</evidence>
<keyword evidence="4 13" id="KW-0813">Transport</keyword>
<reference evidence="15 16" key="1">
    <citation type="submission" date="2016-08" db="EMBL/GenBank/DDBJ databases">
        <authorList>
            <person name="Seilhamer J.J."/>
        </authorList>
    </citation>
    <scope>NUCLEOTIDE SEQUENCE [LARGE SCALE GENOMIC DNA]</scope>
    <source>
        <strain evidence="15 16">P1-7</strain>
    </source>
</reference>
<feature type="transmembrane region" description="Helical" evidence="13">
    <location>
        <begin position="348"/>
        <end position="369"/>
    </location>
</feature>
<dbReference type="InterPro" id="IPR051224">
    <property type="entry name" value="NiCoT_RcnA"/>
</dbReference>
<dbReference type="EMBL" id="FMAF01000003">
    <property type="protein sequence ID" value="SCB20028.1"/>
    <property type="molecule type" value="Genomic_DNA"/>
</dbReference>
<dbReference type="InterPro" id="IPR011541">
    <property type="entry name" value="Ni/Co_transpt_high_affinity"/>
</dbReference>
<dbReference type="Proteomes" id="UP000199205">
    <property type="component" value="Unassembled WGS sequence"/>
</dbReference>
<gene>
    <name evidence="15" type="ORF">GA0061101_103486</name>
</gene>
<evidence type="ECO:0000256" key="1">
    <source>
        <dbReference type="ARBA" id="ARBA00002510"/>
    </source>
</evidence>
<dbReference type="GO" id="GO:0015099">
    <property type="term" value="F:nickel cation transmembrane transporter activity"/>
    <property type="evidence" value="ECO:0007669"/>
    <property type="project" value="UniProtKB-UniRule"/>
</dbReference>
<dbReference type="PANTHER" id="PTHR40659">
    <property type="entry name" value="NICKEL/COBALT EFFLUX SYSTEM RCNA"/>
    <property type="match status" value="1"/>
</dbReference>
<feature type="chain" id="PRO_5008683710" description="Nickel/cobalt efflux system" evidence="14">
    <location>
        <begin position="27"/>
        <end position="371"/>
    </location>
</feature>
<dbReference type="GO" id="GO:0046583">
    <property type="term" value="F:monoatomic cation efflux transmembrane transporter activity"/>
    <property type="evidence" value="ECO:0007669"/>
    <property type="project" value="TreeGrafter"/>
</dbReference>
<evidence type="ECO:0000256" key="14">
    <source>
        <dbReference type="SAM" id="SignalP"/>
    </source>
</evidence>
<evidence type="ECO:0000313" key="16">
    <source>
        <dbReference type="Proteomes" id="UP000199205"/>
    </source>
</evidence>
<evidence type="ECO:0000256" key="12">
    <source>
        <dbReference type="ARBA" id="ARBA00023285"/>
    </source>
</evidence>
<keyword evidence="5" id="KW-1003">Cell membrane</keyword>
<dbReference type="Pfam" id="PF03824">
    <property type="entry name" value="NicO"/>
    <property type="match status" value="1"/>
</dbReference>
<accession>A0A1C3UX67</accession>
<name>A0A1C3UX67_9HYPH</name>
<evidence type="ECO:0000256" key="10">
    <source>
        <dbReference type="ARBA" id="ARBA00023112"/>
    </source>
</evidence>
<evidence type="ECO:0000256" key="13">
    <source>
        <dbReference type="RuleBase" id="RU362101"/>
    </source>
</evidence>
<proteinExistence type="inferred from homology"/>
<feature type="transmembrane region" description="Helical" evidence="13">
    <location>
        <begin position="119"/>
        <end position="144"/>
    </location>
</feature>
<comment type="function">
    <text evidence="1">Efflux system for nickel and cobalt.</text>
</comment>
<dbReference type="OrthoDB" id="9812956at2"/>
<feature type="transmembrane region" description="Helical" evidence="13">
    <location>
        <begin position="298"/>
        <end position="327"/>
    </location>
</feature>
<dbReference type="RefSeq" id="WP_047555299.1">
    <property type="nucleotide sequence ID" value="NZ_FMAF01000003.1"/>
</dbReference>
<dbReference type="PANTHER" id="PTHR40659:SF1">
    <property type="entry name" value="NICKEL_COBALT EFFLUX SYSTEM RCNA"/>
    <property type="match status" value="1"/>
</dbReference>
<feature type="transmembrane region" description="Helical" evidence="13">
    <location>
        <begin position="156"/>
        <end position="175"/>
    </location>
</feature>
<keyword evidence="12" id="KW-0170">Cobalt</keyword>
<organism evidence="15 16">
    <name type="scientific">Rhizobium lusitanum</name>
    <dbReference type="NCBI Taxonomy" id="293958"/>
    <lineage>
        <taxon>Bacteria</taxon>
        <taxon>Pseudomonadati</taxon>
        <taxon>Pseudomonadota</taxon>
        <taxon>Alphaproteobacteria</taxon>
        <taxon>Hyphomicrobiales</taxon>
        <taxon>Rhizobiaceae</taxon>
        <taxon>Rhizobium/Agrobacterium group</taxon>
        <taxon>Rhizobium</taxon>
    </lineage>
</organism>
<evidence type="ECO:0000256" key="11">
    <source>
        <dbReference type="ARBA" id="ARBA00023136"/>
    </source>
</evidence>
<dbReference type="GO" id="GO:0006824">
    <property type="term" value="P:cobalt ion transport"/>
    <property type="evidence" value="ECO:0007669"/>
    <property type="project" value="UniProtKB-KW"/>
</dbReference>
<feature type="signal peptide" evidence="14">
    <location>
        <begin position="1"/>
        <end position="26"/>
    </location>
</feature>
<evidence type="ECO:0000313" key="15">
    <source>
        <dbReference type="EMBL" id="SCB20028.1"/>
    </source>
</evidence>
<dbReference type="GO" id="GO:0005886">
    <property type="term" value="C:plasma membrane"/>
    <property type="evidence" value="ECO:0007669"/>
    <property type="project" value="UniProtKB-SubCell"/>
</dbReference>
<dbReference type="GO" id="GO:0032025">
    <property type="term" value="P:response to cobalt ion"/>
    <property type="evidence" value="ECO:0007669"/>
    <property type="project" value="TreeGrafter"/>
</dbReference>
<keyword evidence="6" id="KW-0533">Nickel</keyword>
<keyword evidence="11 13" id="KW-0472">Membrane</keyword>
<dbReference type="GO" id="GO:0010045">
    <property type="term" value="P:response to nickel cation"/>
    <property type="evidence" value="ECO:0007669"/>
    <property type="project" value="TreeGrafter"/>
</dbReference>
<comment type="similarity">
    <text evidence="13">Belongs to the NiCoT transporter (TC 2.A.52) family.</text>
</comment>
<evidence type="ECO:0000256" key="8">
    <source>
        <dbReference type="ARBA" id="ARBA00022989"/>
    </source>
</evidence>
<dbReference type="AlphaFoldDB" id="A0A1C3UX67"/>
<keyword evidence="8 13" id="KW-1133">Transmembrane helix</keyword>
<keyword evidence="3" id="KW-0171">Cobalt transport</keyword>
<keyword evidence="9" id="KW-0406">Ion transport</keyword>
<keyword evidence="10" id="KW-0921">Nickel transport</keyword>
<evidence type="ECO:0000256" key="2">
    <source>
        <dbReference type="ARBA" id="ARBA00004651"/>
    </source>
</evidence>
<evidence type="ECO:0000256" key="7">
    <source>
        <dbReference type="ARBA" id="ARBA00022692"/>
    </source>
</evidence>
<feature type="transmembrane region" description="Helical" evidence="13">
    <location>
        <begin position="271"/>
        <end position="292"/>
    </location>
</feature>
<keyword evidence="7 13" id="KW-0812">Transmembrane</keyword>
<keyword evidence="14" id="KW-0732">Signal</keyword>
<evidence type="ECO:0000256" key="6">
    <source>
        <dbReference type="ARBA" id="ARBA00022596"/>
    </source>
</evidence>
<sequence>MLISKPWRLLPVAMLALLAAAGLAHATGSPLGIGTAEPSFQPTGGPLAPIFLYVNYEQQAFYRALTKSIEAMRQDPWQLWTLIGLSFAYGIFHAAGPGHGKAVISSYMVANEIELKRGVAISFVSALIQGVVAVLVVGAAYFVLRGSGITMTMATNAMEIASFVMVILFGGWLLFRKLRTMIRNRAQYRKVQLATSAGPIGLALFEDAATGTGPARSLSRSRAAAMPAADGYQCYDPAHATGDGAFCETCGHAHLPDPKMLSNEQFSAREAVSAIIAVGLRPCSGALLVMTFSMLNGLYLGGLLSVLAMSIGTALTVSLLAIIAVFAKGTAVRFAGRGSKLSTWVGDGIEIFGALLVICTGVILLGASLQT</sequence>
<evidence type="ECO:0000256" key="9">
    <source>
        <dbReference type="ARBA" id="ARBA00023065"/>
    </source>
</evidence>
<evidence type="ECO:0000256" key="3">
    <source>
        <dbReference type="ARBA" id="ARBA00022426"/>
    </source>
</evidence>
<feature type="transmembrane region" description="Helical" evidence="13">
    <location>
        <begin position="77"/>
        <end position="98"/>
    </location>
</feature>
<evidence type="ECO:0000256" key="4">
    <source>
        <dbReference type="ARBA" id="ARBA00022448"/>
    </source>
</evidence>